<reference evidence="2 3" key="1">
    <citation type="submission" date="2024-09" db="EMBL/GenBank/DDBJ databases">
        <authorList>
            <person name="Zhang Z.-H."/>
        </authorList>
    </citation>
    <scope>NUCLEOTIDE SEQUENCE [LARGE SCALE GENOMIC DNA]</scope>
    <source>
        <strain evidence="2 3">HHTR114</strain>
    </source>
</reference>
<accession>A0ABW1KSN3</accession>
<dbReference type="EMBL" id="JBHPON010000001">
    <property type="protein sequence ID" value="MFC6035086.1"/>
    <property type="molecule type" value="Genomic_DNA"/>
</dbReference>
<feature type="chain" id="PRO_5046360658" description="DUF2059 domain-containing protein" evidence="1">
    <location>
        <begin position="22"/>
        <end position="192"/>
    </location>
</feature>
<sequence>MKKLIMAIGAAMMFAAGPAFAGEAALTADAAKRFVASLPSVESLGKKLEAEGRTDEMRVDTQPKPGEEFKPFSNAVKSLKVKYPSDYGQLSSALKPHGFNAEDWGLAGDQVMIAYLALKMEKENPGVMAQMEAIDPEMLKMMPPEMKAQMEQAKMMMATVAAASPEDKKAVAEVEDELDAYMESQASQHSMH</sequence>
<keyword evidence="1" id="KW-0732">Signal</keyword>
<protein>
    <recommendedName>
        <fullName evidence="4">DUF2059 domain-containing protein</fullName>
    </recommendedName>
</protein>
<gene>
    <name evidence="2" type="ORF">ACFMB1_05990</name>
</gene>
<dbReference type="RefSeq" id="WP_379879585.1">
    <property type="nucleotide sequence ID" value="NZ_JBHPON010000001.1"/>
</dbReference>
<evidence type="ECO:0000313" key="2">
    <source>
        <dbReference type="EMBL" id="MFC6035086.1"/>
    </source>
</evidence>
<organism evidence="2 3">
    <name type="scientific">Hyphococcus aureus</name>
    <dbReference type="NCBI Taxonomy" id="2666033"/>
    <lineage>
        <taxon>Bacteria</taxon>
        <taxon>Pseudomonadati</taxon>
        <taxon>Pseudomonadota</taxon>
        <taxon>Alphaproteobacteria</taxon>
        <taxon>Parvularculales</taxon>
        <taxon>Parvularculaceae</taxon>
        <taxon>Hyphococcus</taxon>
    </lineage>
</organism>
<evidence type="ECO:0008006" key="4">
    <source>
        <dbReference type="Google" id="ProtNLM"/>
    </source>
</evidence>
<feature type="signal peptide" evidence="1">
    <location>
        <begin position="1"/>
        <end position="21"/>
    </location>
</feature>
<comment type="caution">
    <text evidence="2">The sequence shown here is derived from an EMBL/GenBank/DDBJ whole genome shotgun (WGS) entry which is preliminary data.</text>
</comment>
<evidence type="ECO:0000256" key="1">
    <source>
        <dbReference type="SAM" id="SignalP"/>
    </source>
</evidence>
<keyword evidence="3" id="KW-1185">Reference proteome</keyword>
<dbReference type="Proteomes" id="UP001596116">
    <property type="component" value="Unassembled WGS sequence"/>
</dbReference>
<evidence type="ECO:0000313" key="3">
    <source>
        <dbReference type="Proteomes" id="UP001596116"/>
    </source>
</evidence>
<proteinExistence type="predicted"/>
<name>A0ABW1KSN3_9PROT</name>